<dbReference type="STRING" id="1048340.SAMN05444487_104138"/>
<evidence type="ECO:0000256" key="1">
    <source>
        <dbReference type="ARBA" id="ARBA00005771"/>
    </source>
</evidence>
<evidence type="ECO:0000313" key="5">
    <source>
        <dbReference type="Proteomes" id="UP000198534"/>
    </source>
</evidence>
<dbReference type="Gene3D" id="3.40.50.300">
    <property type="entry name" value="P-loop containing nucleotide triphosphate hydrolases"/>
    <property type="match status" value="1"/>
</dbReference>
<dbReference type="SUPFAM" id="SSF52540">
    <property type="entry name" value="P-loop containing nucleoside triphosphate hydrolases"/>
    <property type="match status" value="1"/>
</dbReference>
<dbReference type="AlphaFoldDB" id="A0A1H2UKM2"/>
<evidence type="ECO:0000259" key="3">
    <source>
        <dbReference type="Pfam" id="PF00685"/>
    </source>
</evidence>
<dbReference type="EMBL" id="FNNQ01000004">
    <property type="protein sequence ID" value="SDW56736.1"/>
    <property type="molecule type" value="Genomic_DNA"/>
</dbReference>
<dbReference type="InterPro" id="IPR027417">
    <property type="entry name" value="P-loop_NTPase"/>
</dbReference>
<dbReference type="OrthoDB" id="570215at2"/>
<protein>
    <submittedName>
        <fullName evidence="4">Sulfotransferase domain-containing protein</fullName>
    </submittedName>
</protein>
<comment type="similarity">
    <text evidence="1">Belongs to the sulfotransferase 1 family.</text>
</comment>
<name>A0A1H2UKM2_9BACL</name>
<dbReference type="PANTHER" id="PTHR11783">
    <property type="entry name" value="SULFOTRANSFERASE SULT"/>
    <property type="match status" value="1"/>
</dbReference>
<feature type="domain" description="Sulfotransferase" evidence="3">
    <location>
        <begin position="9"/>
        <end position="258"/>
    </location>
</feature>
<dbReference type="Pfam" id="PF00685">
    <property type="entry name" value="Sulfotransfer_1"/>
    <property type="match status" value="1"/>
</dbReference>
<sequence length="267" mass="31164">MLNKPRKMPKLLVISVPKSGTHLLLQLTMGIPGMEMLQKYNPWCYETDLSLLRNMKSGQVALSHFSYSSRYLPLFRRLGIKPIFISRDPRDIAVSLTHFMMKPSPIFGVKQNYRHHMFKYMHHLPNQEQRLLAIIQGVRPTRPQIVRFGKCGWPSLTEYTSANYQWLGKPGIHSVTFEEMVRNSQSRTRAVKRIVEYIWGGGVPLPFSKVVMARRMIQNIKPSQSTTFRNGRIGNWRTEFTPRVKKAFKKETGDLLQRLGYEKNARW</sequence>
<evidence type="ECO:0000313" key="4">
    <source>
        <dbReference type="EMBL" id="SDW56736.1"/>
    </source>
</evidence>
<accession>A0A1H2UKM2</accession>
<dbReference type="RefSeq" id="WP_091737450.1">
    <property type="nucleotide sequence ID" value="NZ_FNNQ01000004.1"/>
</dbReference>
<organism evidence="4 5">
    <name type="scientific">Marininema mesophilum</name>
    <dbReference type="NCBI Taxonomy" id="1048340"/>
    <lineage>
        <taxon>Bacteria</taxon>
        <taxon>Bacillati</taxon>
        <taxon>Bacillota</taxon>
        <taxon>Bacilli</taxon>
        <taxon>Bacillales</taxon>
        <taxon>Thermoactinomycetaceae</taxon>
        <taxon>Marininema</taxon>
    </lineage>
</organism>
<reference evidence="4 5" key="1">
    <citation type="submission" date="2016-10" db="EMBL/GenBank/DDBJ databases">
        <authorList>
            <person name="de Groot N.N."/>
        </authorList>
    </citation>
    <scope>NUCLEOTIDE SEQUENCE [LARGE SCALE GENOMIC DNA]</scope>
    <source>
        <strain evidence="4 5">DSM 45610</strain>
    </source>
</reference>
<gene>
    <name evidence="4" type="ORF">SAMN05444487_104138</name>
</gene>
<dbReference type="Proteomes" id="UP000198534">
    <property type="component" value="Unassembled WGS sequence"/>
</dbReference>
<proteinExistence type="inferred from homology"/>
<evidence type="ECO:0000256" key="2">
    <source>
        <dbReference type="ARBA" id="ARBA00022679"/>
    </source>
</evidence>
<keyword evidence="2 4" id="KW-0808">Transferase</keyword>
<keyword evidence="5" id="KW-1185">Reference proteome</keyword>
<dbReference type="GO" id="GO:0008146">
    <property type="term" value="F:sulfotransferase activity"/>
    <property type="evidence" value="ECO:0007669"/>
    <property type="project" value="InterPro"/>
</dbReference>
<dbReference type="InterPro" id="IPR000863">
    <property type="entry name" value="Sulfotransferase_dom"/>
</dbReference>